<keyword evidence="2" id="KW-0812">Transmembrane</keyword>
<dbReference type="EMBL" id="JBHTBR010000005">
    <property type="protein sequence ID" value="MFC7292428.1"/>
    <property type="molecule type" value="Genomic_DNA"/>
</dbReference>
<dbReference type="InterPro" id="IPR004147">
    <property type="entry name" value="ABC1_dom"/>
</dbReference>
<reference evidence="5" key="1">
    <citation type="journal article" date="2019" name="Int. J. Syst. Evol. Microbiol.">
        <title>The Global Catalogue of Microorganisms (GCM) 10K type strain sequencing project: providing services to taxonomists for standard genome sequencing and annotation.</title>
        <authorList>
            <consortium name="The Broad Institute Genomics Platform"/>
            <consortium name="The Broad Institute Genome Sequencing Center for Infectious Disease"/>
            <person name="Wu L."/>
            <person name="Ma J."/>
        </authorList>
    </citation>
    <scope>NUCLEOTIDE SEQUENCE [LARGE SCALE GENOMIC DNA]</scope>
    <source>
        <strain evidence="5">CCUG 51308</strain>
    </source>
</reference>
<evidence type="ECO:0000256" key="2">
    <source>
        <dbReference type="SAM" id="Phobius"/>
    </source>
</evidence>
<protein>
    <submittedName>
        <fullName evidence="4">AarF/UbiB family protein</fullName>
    </submittedName>
</protein>
<dbReference type="InterPro" id="IPR050154">
    <property type="entry name" value="UbiB_kinase"/>
</dbReference>
<dbReference type="PANTHER" id="PTHR10566">
    <property type="entry name" value="CHAPERONE-ACTIVITY OF BC1 COMPLEX CABC1 -RELATED"/>
    <property type="match status" value="1"/>
</dbReference>
<dbReference type="Proteomes" id="UP001596492">
    <property type="component" value="Unassembled WGS sequence"/>
</dbReference>
<comment type="similarity">
    <text evidence="1">Belongs to the protein kinase superfamily. ADCK protein kinase family.</text>
</comment>
<gene>
    <name evidence="4" type="ORF">ACFQS8_12430</name>
</gene>
<evidence type="ECO:0000313" key="4">
    <source>
        <dbReference type="EMBL" id="MFC7292428.1"/>
    </source>
</evidence>
<keyword evidence="2" id="KW-1133">Transmembrane helix</keyword>
<accession>A0ABW2IN77</accession>
<organism evidence="4 5">
    <name type="scientific">Hirschia litorea</name>
    <dbReference type="NCBI Taxonomy" id="1199156"/>
    <lineage>
        <taxon>Bacteria</taxon>
        <taxon>Pseudomonadati</taxon>
        <taxon>Pseudomonadota</taxon>
        <taxon>Alphaproteobacteria</taxon>
        <taxon>Hyphomonadales</taxon>
        <taxon>Hyphomonadaceae</taxon>
        <taxon>Hirschia</taxon>
    </lineage>
</organism>
<dbReference type="InterPro" id="IPR011009">
    <property type="entry name" value="Kinase-like_dom_sf"/>
</dbReference>
<dbReference type="SUPFAM" id="SSF56112">
    <property type="entry name" value="Protein kinase-like (PK-like)"/>
    <property type="match status" value="1"/>
</dbReference>
<dbReference type="PANTHER" id="PTHR10566:SF113">
    <property type="entry name" value="PROTEIN ACTIVITY OF BC1 COMPLEX KINASE 7, CHLOROPLASTIC"/>
    <property type="match status" value="1"/>
</dbReference>
<feature type="domain" description="ABC1 atypical kinase-like" evidence="3">
    <location>
        <begin position="95"/>
        <end position="342"/>
    </location>
</feature>
<comment type="caution">
    <text evidence="4">The sequence shown here is derived from an EMBL/GenBank/DDBJ whole genome shotgun (WGS) entry which is preliminary data.</text>
</comment>
<evidence type="ECO:0000259" key="3">
    <source>
        <dbReference type="Pfam" id="PF03109"/>
    </source>
</evidence>
<evidence type="ECO:0000256" key="1">
    <source>
        <dbReference type="ARBA" id="ARBA00009670"/>
    </source>
</evidence>
<dbReference type="RefSeq" id="WP_382167844.1">
    <property type="nucleotide sequence ID" value="NZ_JBHTBR010000005.1"/>
</dbReference>
<evidence type="ECO:0000313" key="5">
    <source>
        <dbReference type="Proteomes" id="UP001596492"/>
    </source>
</evidence>
<keyword evidence="2" id="KW-0472">Membrane</keyword>
<proteinExistence type="inferred from homology"/>
<keyword evidence="5" id="KW-1185">Reference proteome</keyword>
<sequence length="515" mass="58004">MFKAIADYYRLFKAGTTLARHDVLIPDDIRRHLPWPGKIIGMVLRLFSAGSKKKSTGERLATALEKMGPAYVKLGQILATRPDIIGIKNAQDLSRLKDRVPPFSIALAEKALKAEFGDEYTDLFPKLEAPIAAASISQVHKIQTEDGLKALKILRPDVEKHIEKELRALRRLARMVEKIAPDSRRLRPVDAVETIARSLTLELDLRFEAGAASEFKEVLKIDGYAGAPKVDWKRTSKRILTTEWIDGQAMTRLENISDEDRKALAYKVNRSFLASALDHGFFHADIHEGNMILHPPEKEGEEYELTFIDFGIMGRIGPAERLFLAEIINGFLTRNYTRLARVHFENGYVPAEHSMDDFAQALRSVGEPIHGQTAEDLPMGRIIMQLFDITEQFGMRMRPELVLIQKTMVQVEGVARSIYPPHDIWESARPIVERWVAREFGPVGAAKLAQNVANEATNRIKRLPQFMDRVENALISIENPPKPIEQRSNSGVWTLALILGTALTGLIGYVWGLHV</sequence>
<name>A0ABW2IN77_9PROT</name>
<feature type="transmembrane region" description="Helical" evidence="2">
    <location>
        <begin position="491"/>
        <end position="511"/>
    </location>
</feature>
<dbReference type="Pfam" id="PF03109">
    <property type="entry name" value="ABC1"/>
    <property type="match status" value="1"/>
</dbReference>